<feature type="transmembrane region" description="Helical" evidence="6">
    <location>
        <begin position="371"/>
        <end position="390"/>
    </location>
</feature>
<name>A0A8C5GU10_GOUWI</name>
<protein>
    <recommendedName>
        <fullName evidence="9">Solute carrier family 46 member 3</fullName>
    </recommendedName>
</protein>
<evidence type="ECO:0000256" key="6">
    <source>
        <dbReference type="SAM" id="Phobius"/>
    </source>
</evidence>
<sequence length="543" mass="59957">MSTNRNRVGSQLTNCKEERGRGIVFGNNLVITRSFTRCDKDTLLCIKEHSYRSRATTETADFTPPPTNFLKMRRTYFVEPLVALYAFSVFLISPLDQQYVYRRLWVQLTNTTYPISDNSTACGTNTSVNVTDQEQEVQRQASLYALYSNLITTIPSLFVTLLLVTYSDHGGRKMAIIPPLVGTLLYTLGFLVVSYFELNVYFLIGLSLLTSVFGDVGTFLAGCFAYIADLCPDDHQRMIRMTGLEVMLGLFSGAAAISTGFFLRAAGFNWPYFTSSLFLCLVLIYAIFILEETVTKPTVDDSGLNRPPQRPGLKQLFIAIYKLFAETSRRCKVVLFLLLLVLISLCFANGGGLNLIILYELSEPLCWTEILIGYGAALATTTFVGSYIGVRAFACCGAHPLVIVMVGILCIMCGLMMVAFAKTTLMMFLFRLPMVLSAMPFPVIRSILSKIISKSKQGVLFACVVFLESLTYSITAVVFNSIYANTVAWYPGFSFLLSAGLCIIPLSALGVLALIGIDVPDEVQGAEPINSAEDPSERSPLLR</sequence>
<feature type="transmembrane region" description="Helical" evidence="6">
    <location>
        <begin position="76"/>
        <end position="95"/>
    </location>
</feature>
<evidence type="ECO:0000313" key="7">
    <source>
        <dbReference type="Ensembl" id="ENSGWIP00000035354.1"/>
    </source>
</evidence>
<reference evidence="7" key="2">
    <citation type="submission" date="2025-08" db="UniProtKB">
        <authorList>
            <consortium name="Ensembl"/>
        </authorList>
    </citation>
    <scope>IDENTIFICATION</scope>
</reference>
<feature type="transmembrane region" description="Helical" evidence="6">
    <location>
        <begin position="333"/>
        <end position="359"/>
    </location>
</feature>
<keyword evidence="8" id="KW-1185">Reference proteome</keyword>
<dbReference type="SUPFAM" id="SSF103473">
    <property type="entry name" value="MFS general substrate transporter"/>
    <property type="match status" value="1"/>
</dbReference>
<keyword evidence="3 6" id="KW-1133">Transmembrane helix</keyword>
<dbReference type="Proteomes" id="UP000694680">
    <property type="component" value="Chromosome 14"/>
</dbReference>
<evidence type="ECO:0008006" key="9">
    <source>
        <dbReference type="Google" id="ProtNLM"/>
    </source>
</evidence>
<evidence type="ECO:0000256" key="5">
    <source>
        <dbReference type="ARBA" id="ARBA00038227"/>
    </source>
</evidence>
<dbReference type="PANTHER" id="PTHR23507">
    <property type="entry name" value="ZGC:174356"/>
    <property type="match status" value="1"/>
</dbReference>
<accession>A0A8C5GU10</accession>
<feature type="transmembrane region" description="Helical" evidence="6">
    <location>
        <begin position="144"/>
        <end position="164"/>
    </location>
</feature>
<evidence type="ECO:0000256" key="1">
    <source>
        <dbReference type="ARBA" id="ARBA00004141"/>
    </source>
</evidence>
<dbReference type="InterPro" id="IPR011701">
    <property type="entry name" value="MFS"/>
</dbReference>
<reference evidence="7" key="3">
    <citation type="submission" date="2025-09" db="UniProtKB">
        <authorList>
            <consortium name="Ensembl"/>
        </authorList>
    </citation>
    <scope>IDENTIFICATION</scope>
</reference>
<dbReference type="Gene3D" id="1.20.1250.20">
    <property type="entry name" value="MFS general substrate transporter like domains"/>
    <property type="match status" value="1"/>
</dbReference>
<feature type="transmembrane region" description="Helical" evidence="6">
    <location>
        <begin position="202"/>
        <end position="227"/>
    </location>
</feature>
<feature type="transmembrane region" description="Helical" evidence="6">
    <location>
        <begin position="402"/>
        <end position="421"/>
    </location>
</feature>
<reference evidence="7" key="1">
    <citation type="submission" date="2020-06" db="EMBL/GenBank/DDBJ databases">
        <authorList>
            <consortium name="Wellcome Sanger Institute Data Sharing"/>
        </authorList>
    </citation>
    <scope>NUCLEOTIDE SEQUENCE [LARGE SCALE GENOMIC DNA]</scope>
</reference>
<comment type="subcellular location">
    <subcellularLocation>
        <location evidence="1">Membrane</location>
        <topology evidence="1">Multi-pass membrane protein</topology>
    </subcellularLocation>
</comment>
<proteinExistence type="inferred from homology"/>
<evidence type="ECO:0000256" key="4">
    <source>
        <dbReference type="ARBA" id="ARBA00023136"/>
    </source>
</evidence>
<dbReference type="Ensembl" id="ENSGWIT00000038545.1">
    <property type="protein sequence ID" value="ENSGWIP00000035354.1"/>
    <property type="gene ID" value="ENSGWIG00000018271.1"/>
</dbReference>
<comment type="similarity">
    <text evidence="5">Belongs to the major facilitator superfamily. SLC46A family.</text>
</comment>
<dbReference type="GO" id="GO:0005765">
    <property type="term" value="C:lysosomal membrane"/>
    <property type="evidence" value="ECO:0007669"/>
    <property type="project" value="TreeGrafter"/>
</dbReference>
<feature type="transmembrane region" description="Helical" evidence="6">
    <location>
        <begin position="495"/>
        <end position="517"/>
    </location>
</feature>
<evidence type="ECO:0000256" key="3">
    <source>
        <dbReference type="ARBA" id="ARBA00022989"/>
    </source>
</evidence>
<feature type="transmembrane region" description="Helical" evidence="6">
    <location>
        <begin position="272"/>
        <end position="290"/>
    </location>
</feature>
<keyword evidence="4 6" id="KW-0472">Membrane</keyword>
<keyword evidence="2 6" id="KW-0812">Transmembrane</keyword>
<feature type="transmembrane region" description="Helical" evidence="6">
    <location>
        <begin position="460"/>
        <end position="483"/>
    </location>
</feature>
<dbReference type="GO" id="GO:0022857">
    <property type="term" value="F:transmembrane transporter activity"/>
    <property type="evidence" value="ECO:0007669"/>
    <property type="project" value="InterPro"/>
</dbReference>
<dbReference type="OrthoDB" id="3026777at2759"/>
<dbReference type="PANTHER" id="PTHR23507:SF32">
    <property type="entry name" value="SI:DKEY-5G14.1"/>
    <property type="match status" value="1"/>
</dbReference>
<evidence type="ECO:0000313" key="8">
    <source>
        <dbReference type="Proteomes" id="UP000694680"/>
    </source>
</evidence>
<organism evidence="7 8">
    <name type="scientific">Gouania willdenowi</name>
    <name type="common">Blunt-snouted clingfish</name>
    <name type="synonym">Lepadogaster willdenowi</name>
    <dbReference type="NCBI Taxonomy" id="441366"/>
    <lineage>
        <taxon>Eukaryota</taxon>
        <taxon>Metazoa</taxon>
        <taxon>Chordata</taxon>
        <taxon>Craniata</taxon>
        <taxon>Vertebrata</taxon>
        <taxon>Euteleostomi</taxon>
        <taxon>Actinopterygii</taxon>
        <taxon>Neopterygii</taxon>
        <taxon>Teleostei</taxon>
        <taxon>Neoteleostei</taxon>
        <taxon>Acanthomorphata</taxon>
        <taxon>Ovalentaria</taxon>
        <taxon>Blenniimorphae</taxon>
        <taxon>Blenniiformes</taxon>
        <taxon>Gobiesocoidei</taxon>
        <taxon>Gobiesocidae</taxon>
        <taxon>Gobiesocinae</taxon>
        <taxon>Gouania</taxon>
    </lineage>
</organism>
<feature type="transmembrane region" description="Helical" evidence="6">
    <location>
        <begin position="427"/>
        <end position="448"/>
    </location>
</feature>
<dbReference type="Pfam" id="PF07690">
    <property type="entry name" value="MFS_1"/>
    <property type="match status" value="1"/>
</dbReference>
<feature type="transmembrane region" description="Helical" evidence="6">
    <location>
        <begin position="248"/>
        <end position="266"/>
    </location>
</feature>
<dbReference type="InterPro" id="IPR036259">
    <property type="entry name" value="MFS_trans_sf"/>
</dbReference>
<feature type="transmembrane region" description="Helical" evidence="6">
    <location>
        <begin position="176"/>
        <end position="196"/>
    </location>
</feature>
<dbReference type="GO" id="GO:0034486">
    <property type="term" value="P:vacuolar transmembrane transport"/>
    <property type="evidence" value="ECO:0007669"/>
    <property type="project" value="TreeGrafter"/>
</dbReference>
<gene>
    <name evidence="7" type="primary">slc46a3</name>
</gene>
<evidence type="ECO:0000256" key="2">
    <source>
        <dbReference type="ARBA" id="ARBA00022692"/>
    </source>
</evidence>
<dbReference type="AlphaFoldDB" id="A0A8C5GU10"/>